<organism evidence="2 3">
    <name type="scientific">Aeromonas veronii</name>
    <dbReference type="NCBI Taxonomy" id="654"/>
    <lineage>
        <taxon>Bacteria</taxon>
        <taxon>Pseudomonadati</taxon>
        <taxon>Pseudomonadota</taxon>
        <taxon>Gammaproteobacteria</taxon>
        <taxon>Aeromonadales</taxon>
        <taxon>Aeromonadaceae</taxon>
        <taxon>Aeromonas</taxon>
    </lineage>
</organism>
<dbReference type="InterPro" id="IPR005119">
    <property type="entry name" value="LysR_subst-bd"/>
</dbReference>
<protein>
    <recommendedName>
        <fullName evidence="1">LysR substrate-binding domain-containing protein</fullName>
    </recommendedName>
</protein>
<dbReference type="Pfam" id="PF03466">
    <property type="entry name" value="LysR_substrate"/>
    <property type="match status" value="1"/>
</dbReference>
<dbReference type="AlphaFoldDB" id="A0AAC9BBR9"/>
<reference evidence="2 3" key="1">
    <citation type="journal article" date="2016" name="J. Clin. Microbiol.">
        <title>Detection and Whole-Genome Sequencing of Carbapenemase-Producing Aeromonas hydrophila Isolates from Routine Perirectal Surveillance Culture.</title>
        <authorList>
            <person name="Hughes H.Y."/>
            <person name="Conlan S.P."/>
            <person name="Lau A.F."/>
            <person name="Dekker J.P."/>
            <person name="Michelin A.V."/>
            <person name="Youn J.H."/>
            <person name="Henderson D.K."/>
            <person name="Frank K.M."/>
            <person name="Segre J.A."/>
            <person name="Palmore T.N."/>
        </authorList>
    </citation>
    <scope>NUCLEOTIDE SEQUENCE [LARGE SCALE GENOMIC DNA]</scope>
    <source>
        <strain evidence="2 3">AVNIH1</strain>
    </source>
</reference>
<proteinExistence type="predicted"/>
<accession>A0AAC9BBR9</accession>
<dbReference type="Gene3D" id="3.40.190.10">
    <property type="entry name" value="Periplasmic binding protein-like II"/>
    <property type="match status" value="2"/>
</dbReference>
<dbReference type="SUPFAM" id="SSF53850">
    <property type="entry name" value="Periplasmic binding protein-like II"/>
    <property type="match status" value="1"/>
</dbReference>
<evidence type="ECO:0000259" key="1">
    <source>
        <dbReference type="Pfam" id="PF03466"/>
    </source>
</evidence>
<dbReference type="EMBL" id="CP014774">
    <property type="protein sequence ID" value="ANB54725.1"/>
    <property type="molecule type" value="Genomic_DNA"/>
</dbReference>
<evidence type="ECO:0000313" key="3">
    <source>
        <dbReference type="Proteomes" id="UP000076809"/>
    </source>
</evidence>
<dbReference type="Proteomes" id="UP000076809">
    <property type="component" value="Chromosome"/>
</dbReference>
<sequence length="79" mass="8799">MGFDRSDLAIIAAMNHAGIAMGRKNLVSKRLARNELVAPFPGLAVKCEQRYYMATLPNRECPKIQAFIDWAQGMAAEME</sequence>
<name>A0AAC9BBR9_AERVE</name>
<feature type="domain" description="LysR substrate-binding" evidence="1">
    <location>
        <begin position="3"/>
        <end position="73"/>
    </location>
</feature>
<evidence type="ECO:0000313" key="2">
    <source>
        <dbReference type="EMBL" id="ANB54725.1"/>
    </source>
</evidence>
<gene>
    <name evidence="2" type="ORF">WM43_19755</name>
</gene>